<reference evidence="1 2" key="1">
    <citation type="submission" date="2023-01" db="EMBL/GenBank/DDBJ databases">
        <title>Analysis of 21 Apiospora genomes using comparative genomics revels a genus with tremendous synthesis potential of carbohydrate active enzymes and secondary metabolites.</title>
        <authorList>
            <person name="Sorensen T."/>
        </authorList>
    </citation>
    <scope>NUCLEOTIDE SEQUENCE [LARGE SCALE GENOMIC DNA]</scope>
    <source>
        <strain evidence="1 2">CBS 83171</strain>
    </source>
</reference>
<dbReference type="EMBL" id="JAQQWM010000001">
    <property type="protein sequence ID" value="KAK8081532.1"/>
    <property type="molecule type" value="Genomic_DNA"/>
</dbReference>
<organism evidence="1 2">
    <name type="scientific">Apiospora saccharicola</name>
    <dbReference type="NCBI Taxonomy" id="335842"/>
    <lineage>
        <taxon>Eukaryota</taxon>
        <taxon>Fungi</taxon>
        <taxon>Dikarya</taxon>
        <taxon>Ascomycota</taxon>
        <taxon>Pezizomycotina</taxon>
        <taxon>Sordariomycetes</taxon>
        <taxon>Xylariomycetidae</taxon>
        <taxon>Amphisphaeriales</taxon>
        <taxon>Apiosporaceae</taxon>
        <taxon>Apiospora</taxon>
    </lineage>
</organism>
<dbReference type="Proteomes" id="UP001446871">
    <property type="component" value="Unassembled WGS sequence"/>
</dbReference>
<gene>
    <name evidence="1" type="ORF">PG996_000313</name>
</gene>
<protein>
    <submittedName>
        <fullName evidence="1">Uncharacterized protein</fullName>
    </submittedName>
</protein>
<accession>A0ABR1WEU3</accession>
<evidence type="ECO:0000313" key="1">
    <source>
        <dbReference type="EMBL" id="KAK8081532.1"/>
    </source>
</evidence>
<keyword evidence="2" id="KW-1185">Reference proteome</keyword>
<evidence type="ECO:0000313" key="2">
    <source>
        <dbReference type="Proteomes" id="UP001446871"/>
    </source>
</evidence>
<proteinExistence type="predicted"/>
<comment type="caution">
    <text evidence="1">The sequence shown here is derived from an EMBL/GenBank/DDBJ whole genome shotgun (WGS) entry which is preliminary data.</text>
</comment>
<sequence length="275" mass="30921">MKGFDKQHVPSDTDPDHLSIYTDAAGSIFGKDTKYWSGSSTLGDFAPNIVNPHNFAVELEGDCVYPPLTPNFLQMAMAQLAFARGAEPEVRYLERIRGILEKMTLDDFELLVDELDPDWVPKGSLWREFVQFQFRAGIMIGKREVAAAMLNRLNLEQGFHTEASDNSDNPVQRILADILEETPGFDTMSRGAAPKTLNQRAEASKYLQSQKTAVFSVLRTGAHAQAVRTPSMRTWDGQMPYSWQKNEDLSQERSEMSVVEDEEDMKLAQMLGHGL</sequence>
<name>A0ABR1WEU3_9PEZI</name>